<dbReference type="AlphaFoldDB" id="A0AAW5N1I0"/>
<dbReference type="SUPFAM" id="SSF56925">
    <property type="entry name" value="OMPA-like"/>
    <property type="match status" value="1"/>
</dbReference>
<name>A0AAW5N1I0_9BACT</name>
<comment type="caution">
    <text evidence="2">The sequence shown here is derived from an EMBL/GenBank/DDBJ whole genome shotgun (WGS) entry which is preliminary data.</text>
</comment>
<gene>
    <name evidence="2" type="ORF">NW209_09250</name>
</gene>
<evidence type="ECO:0000313" key="2">
    <source>
        <dbReference type="EMBL" id="MCR8874197.1"/>
    </source>
</evidence>
<proteinExistence type="predicted"/>
<evidence type="ECO:0000313" key="3">
    <source>
        <dbReference type="Proteomes" id="UP001204579"/>
    </source>
</evidence>
<feature type="signal peptide" evidence="1">
    <location>
        <begin position="1"/>
        <end position="19"/>
    </location>
</feature>
<dbReference type="InterPro" id="IPR011250">
    <property type="entry name" value="OMP/PagP_B-barrel"/>
</dbReference>
<dbReference type="EMBL" id="JANRHJ010000009">
    <property type="protein sequence ID" value="MCR8874197.1"/>
    <property type="molecule type" value="Genomic_DNA"/>
</dbReference>
<keyword evidence="3" id="KW-1185">Reference proteome</keyword>
<evidence type="ECO:0000256" key="1">
    <source>
        <dbReference type="SAM" id="SignalP"/>
    </source>
</evidence>
<accession>A0AAW5N1I0</accession>
<reference evidence="2 3" key="1">
    <citation type="submission" date="2022-08" db="EMBL/GenBank/DDBJ databases">
        <authorList>
            <person name="Zeman M."/>
            <person name="Kubasova T."/>
        </authorList>
    </citation>
    <scope>NUCLEOTIDE SEQUENCE [LARGE SCALE GENOMIC DNA]</scope>
    <source>
        <strain evidence="2 3">ET62</strain>
    </source>
</reference>
<evidence type="ECO:0008006" key="4">
    <source>
        <dbReference type="Google" id="ProtNLM"/>
    </source>
</evidence>
<protein>
    <recommendedName>
        <fullName evidence="4">Outer membrane protein beta-barrel domain-containing protein</fullName>
    </recommendedName>
</protein>
<dbReference type="Proteomes" id="UP001204579">
    <property type="component" value="Unassembled WGS sequence"/>
</dbReference>
<feature type="chain" id="PRO_5043453632" description="Outer membrane protein beta-barrel domain-containing protein" evidence="1">
    <location>
        <begin position="20"/>
        <end position="179"/>
    </location>
</feature>
<dbReference type="RefSeq" id="WP_258335837.1">
    <property type="nucleotide sequence ID" value="NZ_CAUCAW010000007.1"/>
</dbReference>
<sequence length="179" mass="20005">MRTLITSLFLLSSCLLAFAQTKERGLFIELNGGYGQTERYDNTHDGYAFLSPAIGYQFNSRWAAGIKTRFELAADKFKTFGAYGQYAFWQTNRIKLFGEAAATVSVCSGKDGGNDNYSEAGLSVGAAYSLGRHCNILLRYLHIGYSDAYHRNEDFCLGDGRFIVDGNLKRLQIGVQWIF</sequence>
<keyword evidence="1" id="KW-0732">Signal</keyword>
<organism evidence="2 3">
    <name type="scientific">Phocaeicola barnesiae</name>
    <dbReference type="NCBI Taxonomy" id="376804"/>
    <lineage>
        <taxon>Bacteria</taxon>
        <taxon>Pseudomonadati</taxon>
        <taxon>Bacteroidota</taxon>
        <taxon>Bacteroidia</taxon>
        <taxon>Bacteroidales</taxon>
        <taxon>Bacteroidaceae</taxon>
        <taxon>Phocaeicola</taxon>
    </lineage>
</organism>